<organism evidence="2 3">
    <name type="scientific">Marinibaculum pumilum</name>
    <dbReference type="NCBI Taxonomy" id="1766165"/>
    <lineage>
        <taxon>Bacteria</taxon>
        <taxon>Pseudomonadati</taxon>
        <taxon>Pseudomonadota</taxon>
        <taxon>Alphaproteobacteria</taxon>
        <taxon>Rhodospirillales</taxon>
        <taxon>Rhodospirillaceae</taxon>
        <taxon>Marinibaculum</taxon>
    </lineage>
</organism>
<name>A0ABV7L8Z4_9PROT</name>
<dbReference type="RefSeq" id="WP_379906579.1">
    <property type="nucleotide sequence ID" value="NZ_JBHRTR010000054.1"/>
</dbReference>
<keyword evidence="3" id="KW-1185">Reference proteome</keyword>
<dbReference type="EMBL" id="JBHRTR010000054">
    <property type="protein sequence ID" value="MFC3231112.1"/>
    <property type="molecule type" value="Genomic_DNA"/>
</dbReference>
<comment type="caution">
    <text evidence="2">The sequence shown here is derived from an EMBL/GenBank/DDBJ whole genome shotgun (WGS) entry which is preliminary data.</text>
</comment>
<evidence type="ECO:0000313" key="3">
    <source>
        <dbReference type="Proteomes" id="UP001595528"/>
    </source>
</evidence>
<accession>A0ABV7L8Z4</accession>
<sequence length="402" mass="44425">MSSGTLDGLDHDWVAYLRSQLSVQIESQPRELVRAYFGAAIDTSDSLSDPGLRFALDLRENYRSGKTLGVPDYESWMIDPERFLNLDQRFGNFEDSMVLAVMAARDPANIMSLAAAARMAPRAGSRDLVQQIMHEIAAESRHSEVRHCIDYAEEKGYSSKSVAALTDAVKAQIHDVRADCFRQLKQILRQLLDGELKAVAFVQAFFELSEQSRVKPDVYRSMAMTLMRSKNIRPIVKLLLLQNLSRMPGSVRHEIVALVDDWEVSRDTIYLKGEMEHVLRHDPILQRSIRRGRRGAGEPSERMRRVVELLRQDDAPPPSLKPAILPTGGLPSALAAGAVVSTDRAAADTAGKPAAKPPRKALAGSAKDLLKRDTILHADLPGGDSFLRGLGRSRSDTAPILG</sequence>
<dbReference type="Proteomes" id="UP001595528">
    <property type="component" value="Unassembled WGS sequence"/>
</dbReference>
<gene>
    <name evidence="2" type="ORF">ACFOGJ_27945</name>
</gene>
<feature type="region of interest" description="Disordered" evidence="1">
    <location>
        <begin position="381"/>
        <end position="402"/>
    </location>
</feature>
<reference evidence="3" key="1">
    <citation type="journal article" date="2019" name="Int. J. Syst. Evol. Microbiol.">
        <title>The Global Catalogue of Microorganisms (GCM) 10K type strain sequencing project: providing services to taxonomists for standard genome sequencing and annotation.</title>
        <authorList>
            <consortium name="The Broad Institute Genomics Platform"/>
            <consortium name="The Broad Institute Genome Sequencing Center for Infectious Disease"/>
            <person name="Wu L."/>
            <person name="Ma J."/>
        </authorList>
    </citation>
    <scope>NUCLEOTIDE SEQUENCE [LARGE SCALE GENOMIC DNA]</scope>
    <source>
        <strain evidence="3">KCTC 42964</strain>
    </source>
</reference>
<evidence type="ECO:0000256" key="1">
    <source>
        <dbReference type="SAM" id="MobiDB-lite"/>
    </source>
</evidence>
<protein>
    <submittedName>
        <fullName evidence="2">Uncharacterized protein</fullName>
    </submittedName>
</protein>
<evidence type="ECO:0000313" key="2">
    <source>
        <dbReference type="EMBL" id="MFC3231112.1"/>
    </source>
</evidence>
<proteinExistence type="predicted"/>